<name>A0ABD5P1K4_9EURY</name>
<organism evidence="1 2">
    <name type="scientific">Natribaculum luteum</name>
    <dbReference type="NCBI Taxonomy" id="1586232"/>
    <lineage>
        <taxon>Archaea</taxon>
        <taxon>Methanobacteriati</taxon>
        <taxon>Methanobacteriota</taxon>
        <taxon>Stenosarchaea group</taxon>
        <taxon>Halobacteria</taxon>
        <taxon>Halobacteriales</taxon>
        <taxon>Natrialbaceae</taxon>
        <taxon>Natribaculum</taxon>
    </lineage>
</organism>
<dbReference type="RefSeq" id="WP_377071302.1">
    <property type="nucleotide sequence ID" value="NZ_JBHSDJ010000112.1"/>
</dbReference>
<dbReference type="Proteomes" id="UP001595821">
    <property type="component" value="Unassembled WGS sequence"/>
</dbReference>
<protein>
    <submittedName>
        <fullName evidence="1">Uncharacterized protein</fullName>
    </submittedName>
</protein>
<proteinExistence type="predicted"/>
<accession>A0ABD5P1K4</accession>
<evidence type="ECO:0000313" key="2">
    <source>
        <dbReference type="Proteomes" id="UP001595821"/>
    </source>
</evidence>
<evidence type="ECO:0000313" key="1">
    <source>
        <dbReference type="EMBL" id="MFC4248053.1"/>
    </source>
</evidence>
<gene>
    <name evidence="1" type="ORF">ACFOZ7_14065</name>
</gene>
<sequence length="42" mass="4361">MPTSRGGGSQDWFPGQQSRVTPAISMMLLEAAATPRASAIGK</sequence>
<reference evidence="1 2" key="1">
    <citation type="journal article" date="2014" name="Int. J. Syst. Evol. Microbiol.">
        <title>Complete genome sequence of Corynebacterium casei LMG S-19264T (=DSM 44701T), isolated from a smear-ripened cheese.</title>
        <authorList>
            <consortium name="US DOE Joint Genome Institute (JGI-PGF)"/>
            <person name="Walter F."/>
            <person name="Albersmeier A."/>
            <person name="Kalinowski J."/>
            <person name="Ruckert C."/>
        </authorList>
    </citation>
    <scope>NUCLEOTIDE SEQUENCE [LARGE SCALE GENOMIC DNA]</scope>
    <source>
        <strain evidence="1 2">IBRC-M 10912</strain>
    </source>
</reference>
<dbReference type="EMBL" id="JBHSDJ010000112">
    <property type="protein sequence ID" value="MFC4248053.1"/>
    <property type="molecule type" value="Genomic_DNA"/>
</dbReference>
<comment type="caution">
    <text evidence="1">The sequence shown here is derived from an EMBL/GenBank/DDBJ whole genome shotgun (WGS) entry which is preliminary data.</text>
</comment>
<dbReference type="AlphaFoldDB" id="A0ABD5P1K4"/>